<dbReference type="InterPro" id="IPR004518">
    <property type="entry name" value="MazG-like_dom"/>
</dbReference>
<reference evidence="2 3" key="1">
    <citation type="submission" date="2019-07" db="EMBL/GenBank/DDBJ databases">
        <title>Deinococcus detaillus sp. nov., isolated from humus soil in Antarctica.</title>
        <authorList>
            <person name="Zhang K."/>
        </authorList>
    </citation>
    <scope>NUCLEOTIDE SEQUENCE [LARGE SCALE GENOMIC DNA]</scope>
    <source>
        <strain evidence="2 3">H1</strain>
    </source>
</reference>
<feature type="domain" description="NTP pyrophosphohydrolase MazG-like" evidence="1">
    <location>
        <begin position="27"/>
        <end position="93"/>
    </location>
</feature>
<evidence type="ECO:0000259" key="1">
    <source>
        <dbReference type="Pfam" id="PF03819"/>
    </source>
</evidence>
<protein>
    <recommendedName>
        <fullName evidence="1">NTP pyrophosphohydrolase MazG-like domain-containing protein</fullName>
    </recommendedName>
</protein>
<dbReference type="Gene3D" id="1.10.287.1080">
    <property type="entry name" value="MazG-like"/>
    <property type="match status" value="1"/>
</dbReference>
<dbReference type="EMBL" id="VKDB01000011">
    <property type="protein sequence ID" value="TSA84479.1"/>
    <property type="molecule type" value="Genomic_DNA"/>
</dbReference>
<gene>
    <name evidence="2" type="ORF">FNU79_10970</name>
</gene>
<dbReference type="OrthoDB" id="9807397at2"/>
<evidence type="ECO:0000313" key="3">
    <source>
        <dbReference type="Proteomes" id="UP000316092"/>
    </source>
</evidence>
<comment type="caution">
    <text evidence="2">The sequence shown here is derived from an EMBL/GenBank/DDBJ whole genome shotgun (WGS) entry which is preliminary data.</text>
</comment>
<dbReference type="CDD" id="cd11523">
    <property type="entry name" value="NTP-PPase"/>
    <property type="match status" value="1"/>
</dbReference>
<evidence type="ECO:0000313" key="2">
    <source>
        <dbReference type="EMBL" id="TSA84479.1"/>
    </source>
</evidence>
<dbReference type="RefSeq" id="WP_143720893.1">
    <property type="nucleotide sequence ID" value="NZ_VKDB01000011.1"/>
</dbReference>
<dbReference type="Pfam" id="PF03819">
    <property type="entry name" value="MazG"/>
    <property type="match status" value="1"/>
</dbReference>
<keyword evidence="3" id="KW-1185">Reference proteome</keyword>
<dbReference type="AlphaFoldDB" id="A0A553UWA9"/>
<dbReference type="Proteomes" id="UP000316092">
    <property type="component" value="Unassembled WGS sequence"/>
</dbReference>
<name>A0A553UWA9_9DEIO</name>
<accession>A0A553UWA9</accession>
<proteinExistence type="predicted"/>
<sequence>MDLDALGSSVRQEFGNHLAVGVEIRFQMLVSELGELAKEVIKASAYGTQAFGVTPGFREELGDVLVDLALLSEAANLNLSECADLTLSKMRQRLAEHGRVDSETA</sequence>
<organism evidence="2 3">
    <name type="scientific">Deinococcus detaillensis</name>
    <dbReference type="NCBI Taxonomy" id="2592048"/>
    <lineage>
        <taxon>Bacteria</taxon>
        <taxon>Thermotogati</taxon>
        <taxon>Deinococcota</taxon>
        <taxon>Deinococci</taxon>
        <taxon>Deinococcales</taxon>
        <taxon>Deinococcaceae</taxon>
        <taxon>Deinococcus</taxon>
    </lineage>
</organism>
<dbReference type="SUPFAM" id="SSF101386">
    <property type="entry name" value="all-alpha NTP pyrophosphatases"/>
    <property type="match status" value="1"/>
</dbReference>